<keyword evidence="4" id="KW-1185">Reference proteome</keyword>
<dbReference type="Gene3D" id="3.10.129.10">
    <property type="entry name" value="Hotdog Thioesterase"/>
    <property type="match status" value="1"/>
</dbReference>
<evidence type="ECO:0000256" key="1">
    <source>
        <dbReference type="ARBA" id="ARBA00005254"/>
    </source>
</evidence>
<dbReference type="AlphaFoldDB" id="A0A0U4ASY6"/>
<dbReference type="PANTHER" id="PTHR42993:SF1">
    <property type="entry name" value="MAOC-LIKE DEHYDRATASE DOMAIN-CONTAINING PROTEIN"/>
    <property type="match status" value="1"/>
</dbReference>
<accession>A0A0U4ASY6</accession>
<organism evidence="3 4">
    <name type="scientific">Aeromicrobium erythreum</name>
    <dbReference type="NCBI Taxonomy" id="2041"/>
    <lineage>
        <taxon>Bacteria</taxon>
        <taxon>Bacillati</taxon>
        <taxon>Actinomycetota</taxon>
        <taxon>Actinomycetes</taxon>
        <taxon>Propionibacteriales</taxon>
        <taxon>Nocardioidaceae</taxon>
        <taxon>Aeromicrobium</taxon>
    </lineage>
</organism>
<name>A0A0U4ASY6_9ACTN</name>
<dbReference type="Pfam" id="PF01575">
    <property type="entry name" value="MaoC_dehydratas"/>
    <property type="match status" value="1"/>
</dbReference>
<dbReference type="KEGG" id="aer:AERYTH_02075"/>
<reference evidence="3 4" key="1">
    <citation type="journal article" date="1991" name="Int. J. Syst. Bacteriol.">
        <title>Description of the erythromycin-producing bacterium Arthrobacter sp. strain NRRL B-3381 as Aeromicrobium erythreum gen. nov., sp. nov.</title>
        <authorList>
            <person name="Miller E.S."/>
            <person name="Woese C.R."/>
            <person name="Brenner S."/>
        </authorList>
    </citation>
    <scope>NUCLEOTIDE SEQUENCE [LARGE SCALE GENOMIC DNA]</scope>
    <source>
        <strain evidence="3 4">AR18</strain>
    </source>
</reference>
<dbReference type="PATRIC" id="fig|2041.4.peg.442"/>
<evidence type="ECO:0000313" key="4">
    <source>
        <dbReference type="Proteomes" id="UP000067689"/>
    </source>
</evidence>
<dbReference type="Proteomes" id="UP000067689">
    <property type="component" value="Chromosome"/>
</dbReference>
<dbReference type="STRING" id="2041.AERYTH_02075"/>
<feature type="domain" description="MaoC-like" evidence="2">
    <location>
        <begin position="20"/>
        <end position="127"/>
    </location>
</feature>
<evidence type="ECO:0000313" key="3">
    <source>
        <dbReference type="EMBL" id="ALX03568.1"/>
    </source>
</evidence>
<dbReference type="EMBL" id="CP011502">
    <property type="protein sequence ID" value="ALX03568.1"/>
    <property type="molecule type" value="Genomic_DNA"/>
</dbReference>
<proteinExistence type="inferred from homology"/>
<gene>
    <name evidence="3" type="ORF">AERYTH_02075</name>
</gene>
<dbReference type="InterPro" id="IPR039375">
    <property type="entry name" value="NodN-like"/>
</dbReference>
<dbReference type="CDD" id="cd03450">
    <property type="entry name" value="NodN"/>
    <property type="match status" value="1"/>
</dbReference>
<dbReference type="RefSeq" id="WP_067854008.1">
    <property type="nucleotide sequence ID" value="NZ_CP011502.1"/>
</dbReference>
<dbReference type="InterPro" id="IPR029069">
    <property type="entry name" value="HotDog_dom_sf"/>
</dbReference>
<dbReference type="OrthoDB" id="9801735at2"/>
<dbReference type="PANTHER" id="PTHR42993">
    <property type="entry name" value="MAOC-LIKE DEHYDRATASE DOMAIN-CONTAINING PROTEIN"/>
    <property type="match status" value="1"/>
</dbReference>
<comment type="similarity">
    <text evidence="1">Belongs to the enoyl-CoA hydratase/isomerase family.</text>
</comment>
<dbReference type="InterPro" id="IPR002539">
    <property type="entry name" value="MaoC-like_dom"/>
</dbReference>
<evidence type="ECO:0000259" key="2">
    <source>
        <dbReference type="Pfam" id="PF01575"/>
    </source>
</evidence>
<protein>
    <submittedName>
        <fullName evidence="3">Enoyl-CoA hydratase</fullName>
    </submittedName>
</protein>
<dbReference type="SUPFAM" id="SSF54637">
    <property type="entry name" value="Thioesterase/thiol ester dehydrase-isomerase"/>
    <property type="match status" value="1"/>
</dbReference>
<sequence>MTTTPAVPRPTSIQELQDLVGSDLGPTAWHDITQERIDAFAELTGDHQWIHVDPARAADSAFGGTIAHGLYSLSLGPRFMEDLMAFDGFAHSLNYGYEKVRFPAPLPVGSRIRMHATVVSVDDVGGGSAHIVTRQTFEREGSDKPICVAHSVGRFTEYPEGSGR</sequence>